<dbReference type="EMBL" id="JAMQGM010000029">
    <property type="protein sequence ID" value="MCM2578473.1"/>
    <property type="molecule type" value="Genomic_DNA"/>
</dbReference>
<feature type="signal peptide" evidence="2">
    <location>
        <begin position="1"/>
        <end position="29"/>
    </location>
</feature>
<evidence type="ECO:0000256" key="1">
    <source>
        <dbReference type="SAM" id="MobiDB-lite"/>
    </source>
</evidence>
<keyword evidence="4" id="KW-1185">Reference proteome</keyword>
<dbReference type="Proteomes" id="UP001167160">
    <property type="component" value="Unassembled WGS sequence"/>
</dbReference>
<reference evidence="3" key="1">
    <citation type="journal article" date="2023" name="Int. J. Syst. Evol. Microbiol.">
        <title>Streptomyces meridianus sp. nov. isolated from brackish water of the Tagus estuary in Alcochete, Portugal.</title>
        <authorList>
            <person name="Santos J.D.N."/>
            <person name="Klimek D."/>
            <person name="Calusinska M."/>
            <person name="Lobo Da Cunha A."/>
            <person name="Catita J."/>
            <person name="Goncalves H."/>
            <person name="Gonzalez I."/>
            <person name="Reyes F."/>
            <person name="Lage O.M."/>
        </authorList>
    </citation>
    <scope>NUCLEOTIDE SEQUENCE</scope>
    <source>
        <strain evidence="3">MTZ3.1</strain>
    </source>
</reference>
<evidence type="ECO:0000313" key="4">
    <source>
        <dbReference type="Proteomes" id="UP001167160"/>
    </source>
</evidence>
<evidence type="ECO:0000313" key="3">
    <source>
        <dbReference type="EMBL" id="MCM2578473.1"/>
    </source>
</evidence>
<protein>
    <submittedName>
        <fullName evidence="3">Uncharacterized protein</fullName>
    </submittedName>
</protein>
<organism evidence="3 4">
    <name type="scientific">Streptomyces meridianus</name>
    <dbReference type="NCBI Taxonomy" id="2938945"/>
    <lineage>
        <taxon>Bacteria</taxon>
        <taxon>Bacillati</taxon>
        <taxon>Actinomycetota</taxon>
        <taxon>Actinomycetes</taxon>
        <taxon>Kitasatosporales</taxon>
        <taxon>Streptomycetaceae</taxon>
        <taxon>Streptomyces</taxon>
    </lineage>
</organism>
<gene>
    <name evidence="3" type="ORF">M1E25_14085</name>
</gene>
<sequence length="449" mass="46359">MGQRSRARLGLAGMAVLCAVAAAQGQAMAGTGGNPRAYGAEGKAVHGGAGGDRATPLGPGQYTDSIGPGERLYYTVDLDAKSSAFLSATAAPRPGTGVASYGDGITVRLRSSSGEHCSEKSVGFSGGDESYPIADYASRTMNPGPSARCQKAGPYLFSVERKGRESSDAGRWPLEIRFVNEPGAPGETTTPPAEGSWSSDPPVPPSGTPKRARGGSGFNDAGPIADGVWKDRVRPGETRFYRVPVDWGRQLFAAAEIPDTEKAAASGYVSNAVGLTLHNPARGHVTDDFESYRGEQVGSAVGTAPVAYNNRFDAQSSVSAVRFAGWYYLAVTVHRDVTQFFDGEVPVTLRIDVEGERTAAPEYDGDAAEAGFAVTDEDLEAAKNGTAPAGGLSAGTLRVIGAAGIGTGTALALGLAGWTLVARRRAAAGIPATQQPPPQEGRFGPPPGW</sequence>
<feature type="compositionally biased region" description="Pro residues" evidence="1">
    <location>
        <begin position="434"/>
        <end position="449"/>
    </location>
</feature>
<feature type="region of interest" description="Disordered" evidence="1">
    <location>
        <begin position="180"/>
        <end position="224"/>
    </location>
</feature>
<accession>A0ABT0X7G7</accession>
<evidence type="ECO:0000256" key="2">
    <source>
        <dbReference type="SAM" id="SignalP"/>
    </source>
</evidence>
<feature type="chain" id="PRO_5047254056" evidence="2">
    <location>
        <begin position="30"/>
        <end position="449"/>
    </location>
</feature>
<feature type="region of interest" description="Disordered" evidence="1">
    <location>
        <begin position="429"/>
        <end position="449"/>
    </location>
</feature>
<proteinExistence type="predicted"/>
<keyword evidence="2" id="KW-0732">Signal</keyword>
<name>A0ABT0X7G7_9ACTN</name>
<feature type="compositionally biased region" description="Low complexity" evidence="1">
    <location>
        <begin position="181"/>
        <end position="195"/>
    </location>
</feature>
<dbReference type="RefSeq" id="WP_251415100.1">
    <property type="nucleotide sequence ID" value="NZ_JAMQGM010000029.1"/>
</dbReference>
<comment type="caution">
    <text evidence="3">The sequence shown here is derived from an EMBL/GenBank/DDBJ whole genome shotgun (WGS) entry which is preliminary data.</text>
</comment>